<sequence>MNPGRTRWDPQHGRWETTARGRAVLADPRLNKGTAFPHDERHALGLVGLLPPHALTLEQQAARAYTQYGVQPSDLAKHVYLTALHDRNEVLFHRLIADHLDEMLPIVYTPTVGTAIERYSYEYRRPRGVYLSVDAPEEIERSLLATELGADDVDLIVATDGEAILGIGDWGVGGINISVGKLALYTAAAGIDPARTIPVMLDVGTNRSRLQEDPLYLGNRHPRAERAAYDTFLDAYVETATRLFPHVVLHWEDFAADNARRVLARFRDRVPTFNDDIQGTGAVNLAAVLSGVRASGTPLPGHRIVVFGAGTAGIGVADQLRRALADEGLTPEDAARRIWCVDRYGLLTDEMTGLRDFQAPYARPAGEAAGWARDAALGGIPLAEVVHRVAPTVLIGTSGRGGAFTEAIVREMAASVQRPIILPMSNPTPLAEAVPADLLAWTGGRALVATGSPFPPVPYDGVVHRIGQANNAFVFPGLGLGSIVCRAARITDGMLTAAAHAVAAQVDPAEPGTPILPPARQLRPVSAAVAVAVARAAARDGVARAVVDDTIDSRVRAAMWCADYRPVQAV</sequence>
<dbReference type="Proteomes" id="UP000587462">
    <property type="component" value="Unassembled WGS sequence"/>
</dbReference>
<dbReference type="PANTHER" id="PTHR23406">
    <property type="entry name" value="MALIC ENZYME-RELATED"/>
    <property type="match status" value="1"/>
</dbReference>
<feature type="binding site" evidence="9">
    <location>
        <position position="253"/>
    </location>
    <ligand>
        <name>a divalent metal cation</name>
        <dbReference type="ChEBI" id="CHEBI:60240"/>
    </ligand>
</feature>
<comment type="caution">
    <text evidence="13">The sequence shown here is derived from an EMBL/GenBank/DDBJ whole genome shotgun (WGS) entry which is preliminary data.</text>
</comment>
<feature type="binding site" evidence="9">
    <location>
        <position position="252"/>
    </location>
    <ligand>
        <name>a divalent metal cation</name>
        <dbReference type="ChEBI" id="CHEBI:60240"/>
    </ligand>
</feature>
<dbReference type="GO" id="GO:0051287">
    <property type="term" value="F:NAD binding"/>
    <property type="evidence" value="ECO:0007669"/>
    <property type="project" value="InterPro"/>
</dbReference>
<dbReference type="PRINTS" id="PR00072">
    <property type="entry name" value="MALOXRDTASE"/>
</dbReference>
<evidence type="ECO:0000256" key="1">
    <source>
        <dbReference type="ARBA" id="ARBA00001936"/>
    </source>
</evidence>
<dbReference type="GO" id="GO:0005829">
    <property type="term" value="C:cytosol"/>
    <property type="evidence" value="ECO:0007669"/>
    <property type="project" value="TreeGrafter"/>
</dbReference>
<dbReference type="EMBL" id="JABBXF010000008">
    <property type="protein sequence ID" value="NVK77094.1"/>
    <property type="molecule type" value="Genomic_DNA"/>
</dbReference>
<organism evidence="13 14">
    <name type="scientific">Streptomyces morookaense</name>
    <name type="common">Streptoverticillium morookaense</name>
    <dbReference type="NCBI Taxonomy" id="1970"/>
    <lineage>
        <taxon>Bacteria</taxon>
        <taxon>Bacillati</taxon>
        <taxon>Actinomycetota</taxon>
        <taxon>Actinomycetes</taxon>
        <taxon>Kitasatosporales</taxon>
        <taxon>Streptomycetaceae</taxon>
        <taxon>Streptomyces</taxon>
    </lineage>
</organism>
<feature type="binding site" evidence="9">
    <location>
        <position position="276"/>
    </location>
    <ligand>
        <name>a divalent metal cation</name>
        <dbReference type="ChEBI" id="CHEBI:60240"/>
    </ligand>
</feature>
<feature type="binding site" evidence="8">
    <location>
        <position position="426"/>
    </location>
    <ligand>
        <name>(S)-malate</name>
        <dbReference type="ChEBI" id="CHEBI:15589"/>
    </ligand>
</feature>
<comment type="cofactor">
    <cofactor evidence="9">
        <name>Mg(2+)</name>
        <dbReference type="ChEBI" id="CHEBI:18420"/>
    </cofactor>
    <cofactor evidence="9">
        <name>Mn(2+)</name>
        <dbReference type="ChEBI" id="CHEBI:29035"/>
    </cofactor>
    <text evidence="9">Divalent metal cations. Prefers magnesium or manganese.</text>
</comment>
<evidence type="ECO:0000259" key="12">
    <source>
        <dbReference type="SMART" id="SM01274"/>
    </source>
</evidence>
<dbReference type="FunFam" id="3.40.50.10380:FF:000001">
    <property type="entry name" value="NAD-dependent malic enzyme"/>
    <property type="match status" value="1"/>
</dbReference>
<keyword evidence="14" id="KW-1185">Reference proteome</keyword>
<evidence type="ECO:0000256" key="6">
    <source>
        <dbReference type="ARBA" id="ARBA00082317"/>
    </source>
</evidence>
<evidence type="ECO:0000256" key="7">
    <source>
        <dbReference type="PIRSR" id="PIRSR000106-1"/>
    </source>
</evidence>
<keyword evidence="4" id="KW-0520">NAD</keyword>
<dbReference type="AlphaFoldDB" id="A0A7Y7B1G4"/>
<evidence type="ECO:0000256" key="4">
    <source>
        <dbReference type="ARBA" id="ARBA00023027"/>
    </source>
</evidence>
<dbReference type="Pfam" id="PF00390">
    <property type="entry name" value="malic"/>
    <property type="match status" value="1"/>
</dbReference>
<dbReference type="InterPro" id="IPR046346">
    <property type="entry name" value="Aminoacid_DH-like_N_sf"/>
</dbReference>
<evidence type="ECO:0000256" key="5">
    <source>
        <dbReference type="ARBA" id="ARBA00073308"/>
    </source>
</evidence>
<dbReference type="PROSITE" id="PS00331">
    <property type="entry name" value="MALIC_ENZYMES"/>
    <property type="match status" value="1"/>
</dbReference>
<evidence type="ECO:0000256" key="8">
    <source>
        <dbReference type="PIRSR" id="PIRSR000106-2"/>
    </source>
</evidence>
<evidence type="ECO:0000256" key="3">
    <source>
        <dbReference type="ARBA" id="ARBA00022723"/>
    </source>
</evidence>
<dbReference type="SMART" id="SM01274">
    <property type="entry name" value="malic"/>
    <property type="match status" value="1"/>
</dbReference>
<evidence type="ECO:0000259" key="11">
    <source>
        <dbReference type="SMART" id="SM00919"/>
    </source>
</evidence>
<gene>
    <name evidence="13" type="ORF">HG542_05405</name>
</gene>
<dbReference type="SUPFAM" id="SSF53223">
    <property type="entry name" value="Aminoacid dehydrogenase-like, N-terminal domain"/>
    <property type="match status" value="1"/>
</dbReference>
<dbReference type="GO" id="GO:0006108">
    <property type="term" value="P:malate metabolic process"/>
    <property type="evidence" value="ECO:0007669"/>
    <property type="project" value="TreeGrafter"/>
</dbReference>
<name>A0A7Y7B1G4_STRMO</name>
<proteinExistence type="inferred from homology"/>
<feature type="domain" description="Malic enzyme NAD-binding" evidence="11">
    <location>
        <begin position="277"/>
        <end position="538"/>
    </location>
</feature>
<feature type="binding site" evidence="8">
    <location>
        <position position="470"/>
    </location>
    <ligand>
        <name>(S)-malate</name>
        <dbReference type="ChEBI" id="CHEBI:15589"/>
    </ligand>
</feature>
<dbReference type="PIRSF" id="PIRSF000106">
    <property type="entry name" value="ME"/>
    <property type="match status" value="1"/>
</dbReference>
<dbReference type="InterPro" id="IPR015884">
    <property type="entry name" value="Malic_enzyme_CS"/>
</dbReference>
<dbReference type="InterPro" id="IPR037062">
    <property type="entry name" value="Malic_N_dom_sf"/>
</dbReference>
<dbReference type="GO" id="GO:0046872">
    <property type="term" value="F:metal ion binding"/>
    <property type="evidence" value="ECO:0007669"/>
    <property type="project" value="UniProtKB-KW"/>
</dbReference>
<dbReference type="InterPro" id="IPR012301">
    <property type="entry name" value="Malic_N_dom"/>
</dbReference>
<dbReference type="Gene3D" id="3.40.50.720">
    <property type="entry name" value="NAD(P)-binding Rossmann-like Domain"/>
    <property type="match status" value="1"/>
</dbReference>
<dbReference type="Pfam" id="PF03949">
    <property type="entry name" value="Malic_M"/>
    <property type="match status" value="1"/>
</dbReference>
<dbReference type="InterPro" id="IPR001891">
    <property type="entry name" value="Malic_OxRdtase"/>
</dbReference>
<dbReference type="SMART" id="SM00919">
    <property type="entry name" value="Malic_M"/>
    <property type="match status" value="1"/>
</dbReference>
<dbReference type="NCBIfam" id="NF010052">
    <property type="entry name" value="PRK13529.1"/>
    <property type="match status" value="1"/>
</dbReference>
<comment type="cofactor">
    <cofactor evidence="1">
        <name>Mn(2+)</name>
        <dbReference type="ChEBI" id="CHEBI:29035"/>
    </cofactor>
</comment>
<reference evidence="13 14" key="1">
    <citation type="submission" date="2020-04" db="EMBL/GenBank/DDBJ databases">
        <title>Draft Genome Sequence of Streptomyces morookaense DSM 40503, an 8-azaguanine-producing strain.</title>
        <authorList>
            <person name="Qi J."/>
            <person name="Gao J.-M."/>
        </authorList>
    </citation>
    <scope>NUCLEOTIDE SEQUENCE [LARGE SCALE GENOMIC DNA]</scope>
    <source>
        <strain evidence="13 14">DSM 40503</strain>
    </source>
</reference>
<dbReference type="GO" id="GO:0016616">
    <property type="term" value="F:oxidoreductase activity, acting on the CH-OH group of donors, NAD or NADP as acceptor"/>
    <property type="evidence" value="ECO:0007669"/>
    <property type="project" value="InterPro"/>
</dbReference>
<protein>
    <recommendedName>
        <fullName evidence="5">Putative malate oxidoreductase [NAD]</fullName>
    </recommendedName>
    <alternativeName>
        <fullName evidence="6">Malic enzyme</fullName>
    </alternativeName>
</protein>
<dbReference type="InterPro" id="IPR012302">
    <property type="entry name" value="Malic_NAD-bd"/>
</dbReference>
<accession>A0A7Y7B1G4</accession>
<dbReference type="GO" id="GO:0004470">
    <property type="term" value="F:malic enzyme activity"/>
    <property type="evidence" value="ECO:0007669"/>
    <property type="project" value="InterPro"/>
</dbReference>
<dbReference type="InterPro" id="IPR036291">
    <property type="entry name" value="NAD(P)-bd_dom_sf"/>
</dbReference>
<dbReference type="SUPFAM" id="SSF51735">
    <property type="entry name" value="NAD(P)-binding Rossmann-fold domains"/>
    <property type="match status" value="1"/>
</dbReference>
<keyword evidence="3 9" id="KW-0479">Metal-binding</keyword>
<dbReference type="PANTHER" id="PTHR23406:SF34">
    <property type="entry name" value="NAD-DEPENDENT MALIC ENZYME, MITOCHONDRIAL"/>
    <property type="match status" value="1"/>
</dbReference>
<feature type="active site" description="Proton acceptor" evidence="7">
    <location>
        <position position="181"/>
    </location>
</feature>
<dbReference type="RefSeq" id="WP_171078868.1">
    <property type="nucleotide sequence ID" value="NZ_BNBU01000003.1"/>
</dbReference>
<evidence type="ECO:0000313" key="13">
    <source>
        <dbReference type="EMBL" id="NVK77094.1"/>
    </source>
</evidence>
<evidence type="ECO:0000313" key="14">
    <source>
        <dbReference type="Proteomes" id="UP000587462"/>
    </source>
</evidence>
<evidence type="ECO:0000256" key="10">
    <source>
        <dbReference type="RuleBase" id="RU003427"/>
    </source>
</evidence>
<feature type="domain" description="Malic enzyme N-terminal" evidence="12">
    <location>
        <begin position="85"/>
        <end position="267"/>
    </location>
</feature>
<comment type="similarity">
    <text evidence="2 10">Belongs to the malic enzymes family.</text>
</comment>
<evidence type="ECO:0000256" key="9">
    <source>
        <dbReference type="PIRSR" id="PIRSR000106-3"/>
    </source>
</evidence>
<evidence type="ECO:0000256" key="2">
    <source>
        <dbReference type="ARBA" id="ARBA00008785"/>
    </source>
</evidence>
<dbReference type="Gene3D" id="3.40.50.10380">
    <property type="entry name" value="Malic enzyme, N-terminal domain"/>
    <property type="match status" value="1"/>
</dbReference>
<feature type="active site" description="Proton donor" evidence="7">
    <location>
        <position position="108"/>
    </location>
</feature>